<name>A0A521BMS4_9FLAO</name>
<evidence type="ECO:0000313" key="5">
    <source>
        <dbReference type="Proteomes" id="UP000468990"/>
    </source>
</evidence>
<feature type="signal peptide" evidence="1">
    <location>
        <begin position="1"/>
        <end position="17"/>
    </location>
</feature>
<organism evidence="3 4">
    <name type="scientific">Flavobacterium resistens</name>
    <dbReference type="NCBI Taxonomy" id="443612"/>
    <lineage>
        <taxon>Bacteria</taxon>
        <taxon>Pseudomonadati</taxon>
        <taxon>Bacteroidota</taxon>
        <taxon>Flavobacteriia</taxon>
        <taxon>Flavobacteriales</taxon>
        <taxon>Flavobacteriaceae</taxon>
        <taxon>Flavobacterium</taxon>
    </lineage>
</organism>
<proteinExistence type="predicted"/>
<feature type="chain" id="PRO_5043205617" description="Lipoprotein" evidence="1">
    <location>
        <begin position="18"/>
        <end position="119"/>
    </location>
</feature>
<dbReference type="RefSeq" id="WP_142449760.1">
    <property type="nucleotide sequence ID" value="NZ_FXTA01000001.1"/>
</dbReference>
<dbReference type="AlphaFoldDB" id="A0A521BMS4"/>
<reference evidence="3 4" key="1">
    <citation type="submission" date="2017-05" db="EMBL/GenBank/DDBJ databases">
        <authorList>
            <person name="Varghese N."/>
            <person name="Submissions S."/>
        </authorList>
    </citation>
    <scope>NUCLEOTIDE SEQUENCE [LARGE SCALE GENOMIC DNA]</scope>
    <source>
        <strain evidence="3 4">DSM 19382</strain>
    </source>
</reference>
<dbReference type="EMBL" id="FXTA01000001">
    <property type="protein sequence ID" value="SMO47920.1"/>
    <property type="molecule type" value="Genomic_DNA"/>
</dbReference>
<sequence length="119" mass="13372">MKNIILCFAVMALCACASSKNTGDKWIGMTKQSLIKSWGTPIRIFDNSGDGEILLYADQVYEKGENEDSRMAGPLHWNYTYMYVDKTGKITSFRNEKQNYAPQSIDSDKLAGMSLLTVK</sequence>
<evidence type="ECO:0000313" key="4">
    <source>
        <dbReference type="Proteomes" id="UP000317289"/>
    </source>
</evidence>
<evidence type="ECO:0000313" key="2">
    <source>
        <dbReference type="EMBL" id="MRX67492.1"/>
    </source>
</evidence>
<evidence type="ECO:0000313" key="3">
    <source>
        <dbReference type="EMBL" id="SMO47920.1"/>
    </source>
</evidence>
<keyword evidence="1" id="KW-0732">Signal</keyword>
<protein>
    <recommendedName>
        <fullName evidence="6">Lipoprotein</fullName>
    </recommendedName>
</protein>
<evidence type="ECO:0008006" key="6">
    <source>
        <dbReference type="Google" id="ProtNLM"/>
    </source>
</evidence>
<keyword evidence="5" id="KW-1185">Reference proteome</keyword>
<evidence type="ECO:0000256" key="1">
    <source>
        <dbReference type="SAM" id="SignalP"/>
    </source>
</evidence>
<dbReference type="OrthoDB" id="1375362at2"/>
<reference evidence="2 5" key="2">
    <citation type="submission" date="2019-11" db="EMBL/GenBank/DDBJ databases">
        <title>Flavobacterium resistens genome.</title>
        <authorList>
            <person name="Wilson V.M."/>
            <person name="Newman J.D."/>
        </authorList>
    </citation>
    <scope>NUCLEOTIDE SEQUENCE [LARGE SCALE GENOMIC DNA]</scope>
    <source>
        <strain evidence="2 5">DSM 19382</strain>
    </source>
</reference>
<dbReference type="Proteomes" id="UP000317289">
    <property type="component" value="Unassembled WGS sequence"/>
</dbReference>
<accession>A0A521BMS4</accession>
<dbReference type="PROSITE" id="PS51257">
    <property type="entry name" value="PROKAR_LIPOPROTEIN"/>
    <property type="match status" value="1"/>
</dbReference>
<dbReference type="Proteomes" id="UP000468990">
    <property type="component" value="Unassembled WGS sequence"/>
</dbReference>
<gene>
    <name evidence="2" type="ORF">GJU42_05885</name>
    <name evidence="3" type="ORF">SAMN06265349_1011180</name>
</gene>
<dbReference type="EMBL" id="WKKG01000002">
    <property type="protein sequence ID" value="MRX67492.1"/>
    <property type="molecule type" value="Genomic_DNA"/>
</dbReference>